<feature type="transmembrane region" description="Helical" evidence="1">
    <location>
        <begin position="164"/>
        <end position="185"/>
    </location>
</feature>
<evidence type="ECO:0000313" key="2">
    <source>
        <dbReference type="EMBL" id="PRP76893.1"/>
    </source>
</evidence>
<reference evidence="2 4" key="1">
    <citation type="journal article" date="2018" name="Genome Biol. Evol.">
        <title>Multiple Roots of Fruiting Body Formation in Amoebozoa.</title>
        <authorList>
            <person name="Hillmann F."/>
            <person name="Forbes G."/>
            <person name="Novohradska S."/>
            <person name="Ferling I."/>
            <person name="Riege K."/>
            <person name="Groth M."/>
            <person name="Westermann M."/>
            <person name="Marz M."/>
            <person name="Spaller T."/>
            <person name="Winckler T."/>
            <person name="Schaap P."/>
            <person name="Glockner G."/>
        </authorList>
    </citation>
    <scope>NUCLEOTIDE SEQUENCE [LARGE SCALE GENOMIC DNA]</scope>
    <source>
        <strain evidence="2 4">Jena</strain>
    </source>
</reference>
<dbReference type="PANTHER" id="PTHR12242">
    <property type="entry name" value="OS02G0130600 PROTEIN-RELATED"/>
    <property type="match status" value="1"/>
</dbReference>
<proteinExistence type="predicted"/>
<dbReference type="PANTHER" id="PTHR12242:SF1">
    <property type="entry name" value="MYND-TYPE DOMAIN-CONTAINING PROTEIN"/>
    <property type="match status" value="1"/>
</dbReference>
<gene>
    <name evidence="3" type="ORF">PROFUN_14057</name>
    <name evidence="2" type="ORF">PROFUN_15689</name>
</gene>
<dbReference type="AlphaFoldDB" id="A0A2P6MYX3"/>
<dbReference type="Proteomes" id="UP000241769">
    <property type="component" value="Unassembled WGS sequence"/>
</dbReference>
<accession>A0A2P6MYX3</accession>
<feature type="transmembrane region" description="Helical" evidence="1">
    <location>
        <begin position="56"/>
        <end position="77"/>
    </location>
</feature>
<dbReference type="GO" id="GO:0016020">
    <property type="term" value="C:membrane"/>
    <property type="evidence" value="ECO:0007669"/>
    <property type="project" value="TreeGrafter"/>
</dbReference>
<evidence type="ECO:0000313" key="3">
    <source>
        <dbReference type="EMBL" id="PRP78019.1"/>
    </source>
</evidence>
<organism evidence="2 4">
    <name type="scientific">Planoprotostelium fungivorum</name>
    <dbReference type="NCBI Taxonomy" id="1890364"/>
    <lineage>
        <taxon>Eukaryota</taxon>
        <taxon>Amoebozoa</taxon>
        <taxon>Evosea</taxon>
        <taxon>Variosea</taxon>
        <taxon>Cavosteliida</taxon>
        <taxon>Cavosteliaceae</taxon>
        <taxon>Planoprotostelium</taxon>
    </lineage>
</organism>
<comment type="caution">
    <text evidence="2">The sequence shown here is derived from an EMBL/GenBank/DDBJ whole genome shotgun (WGS) entry which is preliminary data.</text>
</comment>
<name>A0A2P6MYX3_9EUKA</name>
<evidence type="ECO:0000256" key="1">
    <source>
        <dbReference type="SAM" id="Phobius"/>
    </source>
</evidence>
<feature type="transmembrane region" description="Helical" evidence="1">
    <location>
        <begin position="192"/>
        <end position="210"/>
    </location>
</feature>
<feature type="transmembrane region" description="Helical" evidence="1">
    <location>
        <begin position="230"/>
        <end position="251"/>
    </location>
</feature>
<keyword evidence="4" id="KW-1185">Reference proteome</keyword>
<protein>
    <submittedName>
        <fullName evidence="2">Uncharacterized protein</fullName>
    </submittedName>
</protein>
<feature type="transmembrane region" description="Helical" evidence="1">
    <location>
        <begin position="89"/>
        <end position="111"/>
    </location>
</feature>
<feature type="transmembrane region" description="Helical" evidence="1">
    <location>
        <begin position="137"/>
        <end position="158"/>
    </location>
</feature>
<keyword evidence="1" id="KW-0812">Transmembrane</keyword>
<evidence type="ECO:0000313" key="4">
    <source>
        <dbReference type="Proteomes" id="UP000241769"/>
    </source>
</evidence>
<dbReference type="EMBL" id="MDYQ01000293">
    <property type="protein sequence ID" value="PRP76893.1"/>
    <property type="molecule type" value="Genomic_DNA"/>
</dbReference>
<dbReference type="InParanoid" id="A0A2P6MYX3"/>
<dbReference type="EMBL" id="MDYQ01000246">
    <property type="protein sequence ID" value="PRP78019.1"/>
    <property type="molecule type" value="Genomic_DNA"/>
</dbReference>
<keyword evidence="1" id="KW-0472">Membrane</keyword>
<sequence length="291" mass="33627">MLQETFSPEFDIPTSPRSTPQHGVLYHRLGWHELKPMYLLSSDIFPGKSMEVKLMWIWRSAVLVYLCICIILGLSLAKWKGGDGKWWGGHLVDVNVLCMLFYFLSLSVLHFKFQKDLGRPSDYQTEGAGANSFERLLWVWFELLTPGIYFLSFVYWVLTPDVSAGVYGFICFALNPAILTIELLLNQLPSHLFHTVFWFLCGIIYFVVAWMARGISGGYYLSFLESKPGWIVYILLVVVALIFWFVTKALVHVRGIIAFEVEKHRRFQELRDWEKAESKGGFSTDDEEELL</sequence>
<keyword evidence="1" id="KW-1133">Transmembrane helix</keyword>